<feature type="chain" id="PRO_5046029498" description="DUF4293 family protein" evidence="2">
    <location>
        <begin position="22"/>
        <end position="141"/>
    </location>
</feature>
<keyword evidence="1" id="KW-0472">Membrane</keyword>
<keyword evidence="4" id="KW-1185">Reference proteome</keyword>
<evidence type="ECO:0000256" key="1">
    <source>
        <dbReference type="SAM" id="Phobius"/>
    </source>
</evidence>
<keyword evidence="1" id="KW-1133">Transmembrane helix</keyword>
<accession>A0ABR7MD74</accession>
<sequence>MIQRIQTIWLALAAISGFAMAKVPLFTATLADQTKRHYLASESLLSFALAVGIASMSLIAIFLFRNRPTQFKLAIVGVLLSAGVTGLQVYSVENFKKTTAMVQGTYQWGGLLPIAMMIFLILAAAGIRKDEKLIKSLDRLR</sequence>
<dbReference type="InterPro" id="IPR025635">
    <property type="entry name" value="DUF4293"/>
</dbReference>
<protein>
    <recommendedName>
        <fullName evidence="5">DUF4293 family protein</fullName>
    </recommendedName>
</protein>
<evidence type="ECO:0000256" key="2">
    <source>
        <dbReference type="SAM" id="SignalP"/>
    </source>
</evidence>
<reference evidence="3 4" key="1">
    <citation type="submission" date="2016-07" db="EMBL/GenBank/DDBJ databases">
        <title>Genome analysis of Flavihumibacter stibioxidans YS-17.</title>
        <authorList>
            <person name="Shi K."/>
            <person name="Han Y."/>
            <person name="Wang G."/>
        </authorList>
    </citation>
    <scope>NUCLEOTIDE SEQUENCE [LARGE SCALE GENOMIC DNA]</scope>
    <source>
        <strain evidence="3 4">YS-17</strain>
    </source>
</reference>
<keyword evidence="2" id="KW-0732">Signal</keyword>
<feature type="transmembrane region" description="Helical" evidence="1">
    <location>
        <begin position="45"/>
        <end position="64"/>
    </location>
</feature>
<feature type="transmembrane region" description="Helical" evidence="1">
    <location>
        <begin position="71"/>
        <end position="90"/>
    </location>
</feature>
<proteinExistence type="predicted"/>
<evidence type="ECO:0008006" key="5">
    <source>
        <dbReference type="Google" id="ProtNLM"/>
    </source>
</evidence>
<keyword evidence="1" id="KW-0812">Transmembrane</keyword>
<gene>
    <name evidence="3" type="ORF">BC349_18130</name>
</gene>
<name>A0ABR7MD74_9BACT</name>
<feature type="signal peptide" evidence="2">
    <location>
        <begin position="1"/>
        <end position="21"/>
    </location>
</feature>
<comment type="caution">
    <text evidence="3">The sequence shown here is derived from an EMBL/GenBank/DDBJ whole genome shotgun (WGS) entry which is preliminary data.</text>
</comment>
<dbReference type="Pfam" id="PF14126">
    <property type="entry name" value="DUF4293"/>
    <property type="match status" value="1"/>
</dbReference>
<dbReference type="RefSeq" id="WP_187258297.1">
    <property type="nucleotide sequence ID" value="NZ_JBHULF010000005.1"/>
</dbReference>
<dbReference type="Proteomes" id="UP000765802">
    <property type="component" value="Unassembled WGS sequence"/>
</dbReference>
<organism evidence="3 4">
    <name type="scientific">Flavihumibacter stibioxidans</name>
    <dbReference type="NCBI Taxonomy" id="1834163"/>
    <lineage>
        <taxon>Bacteria</taxon>
        <taxon>Pseudomonadati</taxon>
        <taxon>Bacteroidota</taxon>
        <taxon>Chitinophagia</taxon>
        <taxon>Chitinophagales</taxon>
        <taxon>Chitinophagaceae</taxon>
        <taxon>Flavihumibacter</taxon>
    </lineage>
</organism>
<feature type="transmembrane region" description="Helical" evidence="1">
    <location>
        <begin position="110"/>
        <end position="127"/>
    </location>
</feature>
<evidence type="ECO:0000313" key="3">
    <source>
        <dbReference type="EMBL" id="MBC6492978.1"/>
    </source>
</evidence>
<evidence type="ECO:0000313" key="4">
    <source>
        <dbReference type="Proteomes" id="UP000765802"/>
    </source>
</evidence>
<dbReference type="EMBL" id="MBUA01000030">
    <property type="protein sequence ID" value="MBC6492978.1"/>
    <property type="molecule type" value="Genomic_DNA"/>
</dbReference>